<dbReference type="OrthoDB" id="4191440at2759"/>
<dbReference type="EMBL" id="JAAGWQ010000051">
    <property type="protein sequence ID" value="KAF5673868.1"/>
    <property type="molecule type" value="Genomic_DNA"/>
</dbReference>
<dbReference type="AlphaFoldDB" id="A0A8H5TP61"/>
<dbReference type="Proteomes" id="UP000567885">
    <property type="component" value="Unassembled WGS sequence"/>
</dbReference>
<feature type="transmembrane region" description="Helical" evidence="1">
    <location>
        <begin position="108"/>
        <end position="130"/>
    </location>
</feature>
<organism evidence="2 3">
    <name type="scientific">Fusarium heterosporum</name>
    <dbReference type="NCBI Taxonomy" id="42747"/>
    <lineage>
        <taxon>Eukaryota</taxon>
        <taxon>Fungi</taxon>
        <taxon>Dikarya</taxon>
        <taxon>Ascomycota</taxon>
        <taxon>Pezizomycotina</taxon>
        <taxon>Sordariomycetes</taxon>
        <taxon>Hypocreomycetidae</taxon>
        <taxon>Hypocreales</taxon>
        <taxon>Nectriaceae</taxon>
        <taxon>Fusarium</taxon>
        <taxon>Fusarium heterosporum species complex</taxon>
    </lineage>
</organism>
<sequence>MDTLHKAFFSIFMIFWFFLMLFCIASICKQTAEKFGRLRFWSLIPLSLYGPLVVLNPWWRLGHLDRGRQFLGIWLVLWPLVSSFIATGSKERGSMGVWASCQRSRGPFYILCVDLAIIFFSIVEDCRYPIPTGNKDWTFGGGLGKIMSMFVIILLAFQDVLLFPIAAFPRFISIPAIIIRRFFLPIQNRPQTKRWPHDLRHLLSQKSRSTEKSLALMLQDDKIIEKVARHLHYDDLVNLSLASKLTRTATFYSSMDSCSRQERIESLCVSSCLDGKKAECWSCERVICDDCQSEKRAIQSSRPQAARGLYTQNGTWKI</sequence>
<keyword evidence="1" id="KW-1133">Transmembrane helix</keyword>
<keyword evidence="1" id="KW-0472">Membrane</keyword>
<evidence type="ECO:0000256" key="1">
    <source>
        <dbReference type="SAM" id="Phobius"/>
    </source>
</evidence>
<feature type="transmembrane region" description="Helical" evidence="1">
    <location>
        <begin position="150"/>
        <end position="172"/>
    </location>
</feature>
<feature type="transmembrane region" description="Helical" evidence="1">
    <location>
        <begin position="6"/>
        <end position="28"/>
    </location>
</feature>
<accession>A0A8H5TP61</accession>
<protein>
    <submittedName>
        <fullName evidence="2">Uncharacterized protein</fullName>
    </submittedName>
</protein>
<reference evidence="2 3" key="1">
    <citation type="submission" date="2020-05" db="EMBL/GenBank/DDBJ databases">
        <title>Identification and distribution of gene clusters putatively required for synthesis of sphingolipid metabolism inhibitors in phylogenetically diverse species of the filamentous fungus Fusarium.</title>
        <authorList>
            <person name="Kim H.-S."/>
            <person name="Busman M."/>
            <person name="Brown D.W."/>
            <person name="Divon H."/>
            <person name="Uhlig S."/>
            <person name="Proctor R.H."/>
        </authorList>
    </citation>
    <scope>NUCLEOTIDE SEQUENCE [LARGE SCALE GENOMIC DNA]</scope>
    <source>
        <strain evidence="2 3">NRRL 20693</strain>
    </source>
</reference>
<proteinExistence type="predicted"/>
<keyword evidence="1" id="KW-0812">Transmembrane</keyword>
<name>A0A8H5TP61_FUSHE</name>
<evidence type="ECO:0000313" key="2">
    <source>
        <dbReference type="EMBL" id="KAF5673868.1"/>
    </source>
</evidence>
<feature type="transmembrane region" description="Helical" evidence="1">
    <location>
        <begin position="40"/>
        <end position="59"/>
    </location>
</feature>
<gene>
    <name evidence="2" type="ORF">FHETE_3255</name>
</gene>
<evidence type="ECO:0000313" key="3">
    <source>
        <dbReference type="Proteomes" id="UP000567885"/>
    </source>
</evidence>
<comment type="caution">
    <text evidence="2">The sequence shown here is derived from an EMBL/GenBank/DDBJ whole genome shotgun (WGS) entry which is preliminary data.</text>
</comment>
<feature type="transmembrane region" description="Helical" evidence="1">
    <location>
        <begin position="71"/>
        <end position="88"/>
    </location>
</feature>
<keyword evidence="3" id="KW-1185">Reference proteome</keyword>